<dbReference type="AlphaFoldDB" id="A0A177NGT6"/>
<feature type="chain" id="PRO_5008069142" evidence="1">
    <location>
        <begin position="19"/>
        <end position="259"/>
    </location>
</feature>
<keyword evidence="1" id="KW-0732">Signal</keyword>
<reference evidence="3" key="1">
    <citation type="submission" date="2016-03" db="EMBL/GenBank/DDBJ databases">
        <authorList>
            <person name="Heylen K."/>
            <person name="De Vos P."/>
            <person name="Vekeman B."/>
        </authorList>
    </citation>
    <scope>NUCLEOTIDE SEQUENCE [LARGE SCALE GENOMIC DNA]</scope>
    <source>
        <strain evidence="3">R-45383</strain>
    </source>
</reference>
<dbReference type="Proteomes" id="UP000077628">
    <property type="component" value="Unassembled WGS sequence"/>
</dbReference>
<dbReference type="OrthoDB" id="9776279at2"/>
<dbReference type="Gene3D" id="3.40.50.1820">
    <property type="entry name" value="alpha/beta hydrolase"/>
    <property type="match status" value="1"/>
</dbReference>
<dbReference type="EMBL" id="LUUK01000185">
    <property type="protein sequence ID" value="OAI16409.1"/>
    <property type="molecule type" value="Genomic_DNA"/>
</dbReference>
<dbReference type="InterPro" id="IPR022529">
    <property type="entry name" value="DUF3530"/>
</dbReference>
<comment type="caution">
    <text evidence="2">The sequence shown here is derived from an EMBL/GenBank/DDBJ whole genome shotgun (WGS) entry which is preliminary data.</text>
</comment>
<protein>
    <submittedName>
        <fullName evidence="2">Phospholipase</fullName>
    </submittedName>
</protein>
<accession>A0A177NGT6</accession>
<evidence type="ECO:0000256" key="1">
    <source>
        <dbReference type="SAM" id="SignalP"/>
    </source>
</evidence>
<dbReference type="SUPFAM" id="SSF53474">
    <property type="entry name" value="alpha/beta-Hydrolases"/>
    <property type="match status" value="1"/>
</dbReference>
<dbReference type="RefSeq" id="WP_064030315.1">
    <property type="nucleotide sequence ID" value="NZ_LUUK01000185.1"/>
</dbReference>
<proteinExistence type="predicted"/>
<evidence type="ECO:0000313" key="3">
    <source>
        <dbReference type="Proteomes" id="UP000077628"/>
    </source>
</evidence>
<organism evidence="2 3">
    <name type="scientific">Methylomonas koyamae</name>
    <dbReference type="NCBI Taxonomy" id="702114"/>
    <lineage>
        <taxon>Bacteria</taxon>
        <taxon>Pseudomonadati</taxon>
        <taxon>Pseudomonadota</taxon>
        <taxon>Gammaproteobacteria</taxon>
        <taxon>Methylococcales</taxon>
        <taxon>Methylococcaceae</taxon>
        <taxon>Methylomonas</taxon>
    </lineage>
</organism>
<dbReference type="InterPro" id="IPR029058">
    <property type="entry name" value="AB_hydrolase_fold"/>
</dbReference>
<keyword evidence="3" id="KW-1185">Reference proteome</keyword>
<feature type="signal peptide" evidence="1">
    <location>
        <begin position="1"/>
        <end position="18"/>
    </location>
</feature>
<evidence type="ECO:0000313" key="2">
    <source>
        <dbReference type="EMBL" id="OAI16409.1"/>
    </source>
</evidence>
<dbReference type="Pfam" id="PF12048">
    <property type="entry name" value="DUF3530"/>
    <property type="match status" value="2"/>
</dbReference>
<sequence>MRLAIAFCGVCLAFSALAGDPAREQAYADAIQQQPAIGEAIWLQTGEGGRFLALFVDAEKSANEQVVIILHDADGHPDQQPLIRELRTVLPRHRWASLAIQLPLREAGAALEDYYPLVGEADARIQAAIDHAIKIGAKQIAMVGYGIGAAMAAARLSRNPANVVAFAAISLPVPDSSQAGVQTLSFVKNINLPLLDVYAEADWPDVTETAAKRRVAGKENPVYRQIRIDGDDHAYRQNYPLLVKRVYSWLATTIMENQQ</sequence>
<name>A0A177NGT6_9GAMM</name>
<dbReference type="STRING" id="702114.A1355_09790"/>
<gene>
    <name evidence="2" type="ORF">A1355_09790</name>
</gene>